<dbReference type="Pfam" id="PF00126">
    <property type="entry name" value="HTH_1"/>
    <property type="match status" value="1"/>
</dbReference>
<gene>
    <name evidence="6" type="ORF">OG350_01380</name>
</gene>
<dbReference type="InterPro" id="IPR036388">
    <property type="entry name" value="WH-like_DNA-bd_sf"/>
</dbReference>
<proteinExistence type="inferred from homology"/>
<organism evidence="6 7">
    <name type="scientific">Streptomyces achromogenes</name>
    <dbReference type="NCBI Taxonomy" id="67255"/>
    <lineage>
        <taxon>Bacteria</taxon>
        <taxon>Bacillati</taxon>
        <taxon>Actinomycetota</taxon>
        <taxon>Actinomycetes</taxon>
        <taxon>Kitasatosporales</taxon>
        <taxon>Streptomycetaceae</taxon>
        <taxon>Streptomyces</taxon>
    </lineage>
</organism>
<dbReference type="Proteomes" id="UP001622557">
    <property type="component" value="Chromosome"/>
</dbReference>
<dbReference type="Pfam" id="PF03466">
    <property type="entry name" value="LysR_substrate"/>
    <property type="match status" value="1"/>
</dbReference>
<keyword evidence="3" id="KW-0238">DNA-binding</keyword>
<dbReference type="InterPro" id="IPR036390">
    <property type="entry name" value="WH_DNA-bd_sf"/>
</dbReference>
<evidence type="ECO:0000256" key="4">
    <source>
        <dbReference type="ARBA" id="ARBA00023163"/>
    </source>
</evidence>
<evidence type="ECO:0000259" key="5">
    <source>
        <dbReference type="PROSITE" id="PS50931"/>
    </source>
</evidence>
<evidence type="ECO:0000256" key="1">
    <source>
        <dbReference type="ARBA" id="ARBA00009437"/>
    </source>
</evidence>
<dbReference type="CDD" id="cd05466">
    <property type="entry name" value="PBP2_LTTR_substrate"/>
    <property type="match status" value="1"/>
</dbReference>
<dbReference type="SUPFAM" id="SSF46785">
    <property type="entry name" value="Winged helix' DNA-binding domain"/>
    <property type="match status" value="1"/>
</dbReference>
<dbReference type="GeneID" id="97279032"/>
<dbReference type="Gene3D" id="1.10.10.10">
    <property type="entry name" value="Winged helix-like DNA-binding domain superfamily/Winged helix DNA-binding domain"/>
    <property type="match status" value="1"/>
</dbReference>
<dbReference type="PRINTS" id="PR00039">
    <property type="entry name" value="HTHLYSR"/>
</dbReference>
<evidence type="ECO:0000313" key="7">
    <source>
        <dbReference type="Proteomes" id="UP001622557"/>
    </source>
</evidence>
<keyword evidence="7" id="KW-1185">Reference proteome</keyword>
<dbReference type="PANTHER" id="PTHR30346:SF28">
    <property type="entry name" value="HTH-TYPE TRANSCRIPTIONAL REGULATOR CYNR"/>
    <property type="match status" value="1"/>
</dbReference>
<keyword evidence="4" id="KW-0804">Transcription</keyword>
<dbReference type="Gene3D" id="3.40.190.10">
    <property type="entry name" value="Periplasmic binding protein-like II"/>
    <property type="match status" value="2"/>
</dbReference>
<name>A0ABZ1KIJ9_STRAH</name>
<keyword evidence="2" id="KW-0805">Transcription regulation</keyword>
<evidence type="ECO:0000256" key="3">
    <source>
        <dbReference type="ARBA" id="ARBA00023125"/>
    </source>
</evidence>
<sequence>MATLRQLEYLVAIVDEGSFTRAAESLNVTQPGLSHQFQALEREVGGPLLERLPRGVRLTPAGRSMLPHARAALAEAGRATVAARRAAGVSTGELHLATLYSVSSGVLPTVLGLWRRKHPGVRIRLFEHRRSDEMAQAMAAGQADVAVGPLPEDWEGTARHIGAEEFLVVTRSDDPVALSDRAPRVRLSDLAEREWVHFTPDSGLSDILERACDAAGFRPRVAVRTEQVPSAIGYAAAGLGPTLVPANTIPPHFPGAFLRPDPPLRRQLTGYTRTSPDPVTASFLETLGEHAPLMPAHVARRLRTAERSVRREPRGLPTRQD</sequence>
<dbReference type="RefSeq" id="WP_405444717.1">
    <property type="nucleotide sequence ID" value="NZ_CP108164.1"/>
</dbReference>
<protein>
    <submittedName>
        <fullName evidence="6">LysR family transcriptional regulator</fullName>
    </submittedName>
</protein>
<dbReference type="PROSITE" id="PS50931">
    <property type="entry name" value="HTH_LYSR"/>
    <property type="match status" value="1"/>
</dbReference>
<dbReference type="SUPFAM" id="SSF53850">
    <property type="entry name" value="Periplasmic binding protein-like II"/>
    <property type="match status" value="1"/>
</dbReference>
<dbReference type="EMBL" id="CP108164">
    <property type="protein sequence ID" value="WTQ79027.1"/>
    <property type="molecule type" value="Genomic_DNA"/>
</dbReference>
<comment type="similarity">
    <text evidence="1">Belongs to the LysR transcriptional regulatory family.</text>
</comment>
<feature type="domain" description="HTH lysR-type" evidence="5">
    <location>
        <begin position="1"/>
        <end position="59"/>
    </location>
</feature>
<evidence type="ECO:0000313" key="6">
    <source>
        <dbReference type="EMBL" id="WTQ79027.1"/>
    </source>
</evidence>
<accession>A0ABZ1KIJ9</accession>
<evidence type="ECO:0000256" key="2">
    <source>
        <dbReference type="ARBA" id="ARBA00023015"/>
    </source>
</evidence>
<dbReference type="InterPro" id="IPR005119">
    <property type="entry name" value="LysR_subst-bd"/>
</dbReference>
<reference evidence="6 7" key="1">
    <citation type="submission" date="2022-10" db="EMBL/GenBank/DDBJ databases">
        <title>The complete genomes of actinobacterial strains from the NBC collection.</title>
        <authorList>
            <person name="Joergensen T.S."/>
            <person name="Alvarez Arevalo M."/>
            <person name="Sterndorff E.B."/>
            <person name="Faurdal D."/>
            <person name="Vuksanovic O."/>
            <person name="Mourched A.-S."/>
            <person name="Charusanti P."/>
            <person name="Shaw S."/>
            <person name="Blin K."/>
            <person name="Weber T."/>
        </authorList>
    </citation>
    <scope>NUCLEOTIDE SEQUENCE [LARGE SCALE GENOMIC DNA]</scope>
    <source>
        <strain evidence="6 7">NBC_00156</strain>
    </source>
</reference>
<dbReference type="InterPro" id="IPR000847">
    <property type="entry name" value="LysR_HTH_N"/>
</dbReference>
<dbReference type="PANTHER" id="PTHR30346">
    <property type="entry name" value="TRANSCRIPTIONAL DUAL REGULATOR HCAR-RELATED"/>
    <property type="match status" value="1"/>
</dbReference>